<dbReference type="InterPro" id="IPR003660">
    <property type="entry name" value="HAMP_dom"/>
</dbReference>
<dbReference type="PROSITE" id="PS50885">
    <property type="entry name" value="HAMP"/>
    <property type="match status" value="1"/>
</dbReference>
<feature type="compositionally biased region" description="Low complexity" evidence="6">
    <location>
        <begin position="316"/>
        <end position="346"/>
    </location>
</feature>
<dbReference type="SMART" id="SM00304">
    <property type="entry name" value="HAMP"/>
    <property type="match status" value="1"/>
</dbReference>
<feature type="transmembrane region" description="Helical" evidence="7">
    <location>
        <begin position="192"/>
        <end position="210"/>
    </location>
</feature>
<dbReference type="GO" id="GO:0005886">
    <property type="term" value="C:plasma membrane"/>
    <property type="evidence" value="ECO:0007669"/>
    <property type="project" value="TreeGrafter"/>
</dbReference>
<organism evidence="10 11">
    <name type="scientific">Rhodocytophaga rosea</name>
    <dbReference type="NCBI Taxonomy" id="2704465"/>
    <lineage>
        <taxon>Bacteria</taxon>
        <taxon>Pseudomonadati</taxon>
        <taxon>Bacteroidota</taxon>
        <taxon>Cytophagia</taxon>
        <taxon>Cytophagales</taxon>
        <taxon>Rhodocytophagaceae</taxon>
        <taxon>Rhodocytophaga</taxon>
    </lineage>
</organism>
<dbReference type="Proteomes" id="UP000480178">
    <property type="component" value="Chromosome"/>
</dbReference>
<feature type="region of interest" description="Disordered" evidence="6">
    <location>
        <begin position="316"/>
        <end position="350"/>
    </location>
</feature>
<name>A0A6C0GJI7_9BACT</name>
<dbReference type="SMART" id="SM00283">
    <property type="entry name" value="MA"/>
    <property type="match status" value="1"/>
</dbReference>
<dbReference type="SUPFAM" id="SSF58104">
    <property type="entry name" value="Methyl-accepting chemotaxis protein (MCP) signaling domain"/>
    <property type="match status" value="1"/>
</dbReference>
<dbReference type="GO" id="GO:0004888">
    <property type="term" value="F:transmembrane signaling receptor activity"/>
    <property type="evidence" value="ECO:0007669"/>
    <property type="project" value="InterPro"/>
</dbReference>
<evidence type="ECO:0000256" key="5">
    <source>
        <dbReference type="SAM" id="Coils"/>
    </source>
</evidence>
<feature type="compositionally biased region" description="Basic and acidic residues" evidence="6">
    <location>
        <begin position="579"/>
        <end position="598"/>
    </location>
</feature>
<evidence type="ECO:0000259" key="8">
    <source>
        <dbReference type="PROSITE" id="PS50111"/>
    </source>
</evidence>
<dbReference type="FunFam" id="1.10.287.950:FF:000001">
    <property type="entry name" value="Methyl-accepting chemotaxis sensory transducer"/>
    <property type="match status" value="1"/>
</dbReference>
<reference evidence="10 11" key="1">
    <citation type="submission" date="2020-01" db="EMBL/GenBank/DDBJ databases">
        <authorList>
            <person name="Kim M.K."/>
        </authorList>
    </citation>
    <scope>NUCLEOTIDE SEQUENCE [LARGE SCALE GENOMIC DNA]</scope>
    <source>
        <strain evidence="10 11">172606-1</strain>
    </source>
</reference>
<dbReference type="PRINTS" id="PR00260">
    <property type="entry name" value="CHEMTRNSDUCR"/>
</dbReference>
<dbReference type="RefSeq" id="WP_162444163.1">
    <property type="nucleotide sequence ID" value="NZ_CP048222.1"/>
</dbReference>
<evidence type="ECO:0000256" key="7">
    <source>
        <dbReference type="SAM" id="Phobius"/>
    </source>
</evidence>
<dbReference type="GO" id="GO:0007165">
    <property type="term" value="P:signal transduction"/>
    <property type="evidence" value="ECO:0007669"/>
    <property type="project" value="UniProtKB-KW"/>
</dbReference>
<dbReference type="Gene3D" id="6.10.340.10">
    <property type="match status" value="1"/>
</dbReference>
<evidence type="ECO:0000256" key="1">
    <source>
        <dbReference type="ARBA" id="ARBA00004370"/>
    </source>
</evidence>
<comment type="similarity">
    <text evidence="3">Belongs to the methyl-accepting chemotaxis (MCP) protein family.</text>
</comment>
<dbReference type="AlphaFoldDB" id="A0A6C0GJI7"/>
<comment type="subcellular location">
    <subcellularLocation>
        <location evidence="1">Membrane</location>
    </subcellularLocation>
</comment>
<feature type="transmembrane region" description="Helical" evidence="7">
    <location>
        <begin position="6"/>
        <end position="27"/>
    </location>
</feature>
<keyword evidence="7" id="KW-0812">Transmembrane</keyword>
<keyword evidence="2" id="KW-0145">Chemotaxis</keyword>
<evidence type="ECO:0000256" key="4">
    <source>
        <dbReference type="PROSITE-ProRule" id="PRU00284"/>
    </source>
</evidence>
<feature type="domain" description="Methyl-accepting transducer" evidence="8">
    <location>
        <begin position="308"/>
        <end position="523"/>
    </location>
</feature>
<dbReference type="CDD" id="cd06225">
    <property type="entry name" value="HAMP"/>
    <property type="match status" value="1"/>
</dbReference>
<dbReference type="GO" id="GO:0006935">
    <property type="term" value="P:chemotaxis"/>
    <property type="evidence" value="ECO:0007669"/>
    <property type="project" value="UniProtKB-KW"/>
</dbReference>
<sequence>MRLTIKARLIIAFSLLVIFSVVIYYIGDANSYILSERIDDIVDINTKSINLSRQISEDIQLISKREKDLLLEADEDKNKNHVRAIETNEALLRSRIEKLRAVSDEEDNAIIDEFIISWDDYLKQYEQIRDLSFKDNDTADAKAYQLSITEAKQASEKAAGLMDKIVKLNEKELTQDQAETDLIYAEGRRNMLILLAVSVIASVLISFWIITSIVKSLTQAKQAITSVAAGDFSITVTKTNDDEIGELLDQIKFMITKLQGSVSLAKRVAAGDLTTNTDKEANEGGELDTALQEMVVKLRFIVEDITSGANSIASASQQMSSSSQQVSQGASEQAASAEEVSSSMEEMTSNIQQNTDNAQQTEKIALQAAEDIKEGSLAVNQTVDSMRIIAQKISIIEEIARQTNLLALNAAVEAARAGEHGKGFAVVAAEVRKLAERSQVAANEINALSKSSVAIAEKSGKLLEQIVPNIEKTSRLVQEIAASSMEQNSGAEQVNSAIQQLNQVIQQNAAASEEMATSSEELSSQAEQLRDTISFFKVDTNGRSNRTQSSHTLTGVKLSQKSNAVNYAPNKNKHSSKGAHLEMNGRGDNLDEEFEKYT</sequence>
<keyword evidence="7" id="KW-1133">Transmembrane helix</keyword>
<evidence type="ECO:0000256" key="3">
    <source>
        <dbReference type="ARBA" id="ARBA00029447"/>
    </source>
</evidence>
<feature type="domain" description="HAMP" evidence="9">
    <location>
        <begin position="211"/>
        <end position="263"/>
    </location>
</feature>
<dbReference type="KEGG" id="rhoz:GXP67_16600"/>
<dbReference type="PANTHER" id="PTHR43531">
    <property type="entry name" value="PROTEIN ICFG"/>
    <property type="match status" value="1"/>
</dbReference>
<dbReference type="Pfam" id="PF00015">
    <property type="entry name" value="MCPsignal"/>
    <property type="match status" value="1"/>
</dbReference>
<dbReference type="InterPro" id="IPR024478">
    <property type="entry name" value="HlyB_4HB_MCP"/>
</dbReference>
<keyword evidence="4" id="KW-0807">Transducer</keyword>
<dbReference type="InterPro" id="IPR004090">
    <property type="entry name" value="Chemotax_Me-accpt_rcpt"/>
</dbReference>
<dbReference type="Pfam" id="PF00672">
    <property type="entry name" value="HAMP"/>
    <property type="match status" value="1"/>
</dbReference>
<dbReference type="InterPro" id="IPR051310">
    <property type="entry name" value="MCP_chemotaxis"/>
</dbReference>
<keyword evidence="5" id="KW-0175">Coiled coil</keyword>
<accession>A0A6C0GJI7</accession>
<protein>
    <submittedName>
        <fullName evidence="10">HAMP domain-containing protein</fullName>
    </submittedName>
</protein>
<dbReference type="InterPro" id="IPR004089">
    <property type="entry name" value="MCPsignal_dom"/>
</dbReference>
<evidence type="ECO:0000259" key="9">
    <source>
        <dbReference type="PROSITE" id="PS50885"/>
    </source>
</evidence>
<evidence type="ECO:0000256" key="2">
    <source>
        <dbReference type="ARBA" id="ARBA00022500"/>
    </source>
</evidence>
<proteinExistence type="inferred from homology"/>
<evidence type="ECO:0000256" key="6">
    <source>
        <dbReference type="SAM" id="MobiDB-lite"/>
    </source>
</evidence>
<dbReference type="PANTHER" id="PTHR43531:SF11">
    <property type="entry name" value="METHYL-ACCEPTING CHEMOTAXIS PROTEIN 3"/>
    <property type="match status" value="1"/>
</dbReference>
<evidence type="ECO:0000313" key="11">
    <source>
        <dbReference type="Proteomes" id="UP000480178"/>
    </source>
</evidence>
<keyword evidence="7" id="KW-0472">Membrane</keyword>
<dbReference type="Pfam" id="PF12729">
    <property type="entry name" value="4HB_MCP_1"/>
    <property type="match status" value="1"/>
</dbReference>
<dbReference type="EMBL" id="CP048222">
    <property type="protein sequence ID" value="QHT68145.1"/>
    <property type="molecule type" value="Genomic_DNA"/>
</dbReference>
<feature type="region of interest" description="Disordered" evidence="6">
    <location>
        <begin position="561"/>
        <end position="598"/>
    </location>
</feature>
<gene>
    <name evidence="10" type="ORF">GXP67_16600</name>
</gene>
<evidence type="ECO:0000313" key="10">
    <source>
        <dbReference type="EMBL" id="QHT68145.1"/>
    </source>
</evidence>
<dbReference type="PROSITE" id="PS50111">
    <property type="entry name" value="CHEMOTAXIS_TRANSDUC_2"/>
    <property type="match status" value="1"/>
</dbReference>
<keyword evidence="11" id="KW-1185">Reference proteome</keyword>
<dbReference type="Gene3D" id="1.10.287.950">
    <property type="entry name" value="Methyl-accepting chemotaxis protein"/>
    <property type="match status" value="1"/>
</dbReference>
<feature type="coiled-coil region" evidence="5">
    <location>
        <begin position="494"/>
        <end position="521"/>
    </location>
</feature>